<sequence length="93" mass="10283">MVVGILKVRLSIPGARSLKEKRKVVRSVKDRVKARFNVSIAEVDNHDLYQTADIGVAVAANDRVHADSQIQSVIRCIEYKAVVAGIHVEFINS</sequence>
<evidence type="ECO:0000313" key="1">
    <source>
        <dbReference type="EMBL" id="VAX23230.1"/>
    </source>
</evidence>
<dbReference type="EMBL" id="UOGE01000083">
    <property type="protein sequence ID" value="VAX23230.1"/>
    <property type="molecule type" value="Genomic_DNA"/>
</dbReference>
<organism evidence="1">
    <name type="scientific">hydrothermal vent metagenome</name>
    <dbReference type="NCBI Taxonomy" id="652676"/>
    <lineage>
        <taxon>unclassified sequences</taxon>
        <taxon>metagenomes</taxon>
        <taxon>ecological metagenomes</taxon>
    </lineage>
</organism>
<dbReference type="SUPFAM" id="SSF103007">
    <property type="entry name" value="Hypothetical protein TT1725"/>
    <property type="match status" value="1"/>
</dbReference>
<reference evidence="1" key="1">
    <citation type="submission" date="2018-06" db="EMBL/GenBank/DDBJ databases">
        <authorList>
            <person name="Zhirakovskaya E."/>
        </authorList>
    </citation>
    <scope>NUCLEOTIDE SEQUENCE</scope>
</reference>
<dbReference type="Gene3D" id="3.30.70.1120">
    <property type="entry name" value="TT1725-like"/>
    <property type="match status" value="1"/>
</dbReference>
<accession>A0A3B1CKP9</accession>
<dbReference type="PANTHER" id="PTHR36441">
    <property type="entry name" value="HYPOTHETICAL CYTOSOLIC PROTEIN"/>
    <property type="match status" value="1"/>
</dbReference>
<dbReference type="InterPro" id="IPR036746">
    <property type="entry name" value="TT1725-like_sf"/>
</dbReference>
<dbReference type="InterPro" id="IPR007546">
    <property type="entry name" value="DUF503"/>
</dbReference>
<dbReference type="PANTHER" id="PTHR36441:SF1">
    <property type="entry name" value="DUF503 DOMAIN-CONTAINING PROTEIN"/>
    <property type="match status" value="1"/>
</dbReference>
<dbReference type="Pfam" id="PF04456">
    <property type="entry name" value="DUF503"/>
    <property type="match status" value="1"/>
</dbReference>
<dbReference type="AlphaFoldDB" id="A0A3B1CKP9"/>
<protein>
    <submittedName>
        <fullName evidence="1">YlxP-like protein</fullName>
    </submittedName>
</protein>
<name>A0A3B1CKP9_9ZZZZ</name>
<proteinExistence type="predicted"/>
<gene>
    <name evidence="1" type="ORF">MNBD_NITROSPINAE02-1958</name>
</gene>